<keyword evidence="3" id="KW-0408">Iron</keyword>
<keyword evidence="2" id="KW-0001">2Fe-2S</keyword>
<evidence type="ECO:0000313" key="8">
    <source>
        <dbReference type="EMBL" id="MFC0180562.1"/>
    </source>
</evidence>
<dbReference type="Proteomes" id="UP001589758">
    <property type="component" value="Unassembled WGS sequence"/>
</dbReference>
<keyword evidence="2" id="KW-0479">Metal-binding</keyword>
<dbReference type="SUPFAM" id="SSF46785">
    <property type="entry name" value="Winged helix' DNA-binding domain"/>
    <property type="match status" value="1"/>
</dbReference>
<evidence type="ECO:0000256" key="2">
    <source>
        <dbReference type="ARBA" id="ARBA00022714"/>
    </source>
</evidence>
<protein>
    <submittedName>
        <fullName evidence="8">Rrf2 family transcriptional regulator</fullName>
    </submittedName>
</protein>
<dbReference type="PROSITE" id="PS51197">
    <property type="entry name" value="HTH_RRF2_2"/>
    <property type="match status" value="1"/>
</dbReference>
<dbReference type="InterPro" id="IPR000944">
    <property type="entry name" value="Tscrpt_reg_Rrf2"/>
</dbReference>
<evidence type="ECO:0000256" key="1">
    <source>
        <dbReference type="ARBA" id="ARBA00022491"/>
    </source>
</evidence>
<dbReference type="Pfam" id="PF02082">
    <property type="entry name" value="Rrf2"/>
    <property type="match status" value="1"/>
</dbReference>
<evidence type="ECO:0000256" key="7">
    <source>
        <dbReference type="ARBA" id="ARBA00023163"/>
    </source>
</evidence>
<name>A0ABV6CC48_9GAMM</name>
<dbReference type="NCBIfam" id="TIGR00738">
    <property type="entry name" value="rrf2_super"/>
    <property type="match status" value="1"/>
</dbReference>
<keyword evidence="1" id="KW-0678">Repressor</keyword>
<accession>A0ABV6CC48</accession>
<evidence type="ECO:0000313" key="9">
    <source>
        <dbReference type="Proteomes" id="UP001589758"/>
    </source>
</evidence>
<dbReference type="EMBL" id="JBHLXE010000105">
    <property type="protein sequence ID" value="MFC0180562.1"/>
    <property type="molecule type" value="Genomic_DNA"/>
</dbReference>
<dbReference type="Gene3D" id="1.10.10.10">
    <property type="entry name" value="Winged helix-like DNA-binding domain superfamily/Winged helix DNA-binding domain"/>
    <property type="match status" value="1"/>
</dbReference>
<sequence>MKISAKGRYAVTAMFDVAIHEYSGPVPLTAIADRQDISLSYLEQLFNKLRRAELVKSVRGPGGGYLLNKTKDEITIGEIILAVNENIDTTKCHNDDIGCQDGKRCLTHTIWHQLNHQISDFLNAITLGNMVENQEVLKVIERQAKKPIELPGELKNISVKSI</sequence>
<evidence type="ECO:0000256" key="4">
    <source>
        <dbReference type="ARBA" id="ARBA00023014"/>
    </source>
</evidence>
<proteinExistence type="predicted"/>
<keyword evidence="5" id="KW-0805">Transcription regulation</keyword>
<reference evidence="8 9" key="1">
    <citation type="submission" date="2024-09" db="EMBL/GenBank/DDBJ databases">
        <authorList>
            <person name="Sun Q."/>
            <person name="Mori K."/>
        </authorList>
    </citation>
    <scope>NUCLEOTIDE SEQUENCE [LARGE SCALE GENOMIC DNA]</scope>
    <source>
        <strain evidence="8 9">CCM 8545</strain>
    </source>
</reference>
<dbReference type="InterPro" id="IPR036388">
    <property type="entry name" value="WH-like_DNA-bd_sf"/>
</dbReference>
<evidence type="ECO:0000256" key="5">
    <source>
        <dbReference type="ARBA" id="ARBA00023015"/>
    </source>
</evidence>
<evidence type="ECO:0000256" key="6">
    <source>
        <dbReference type="ARBA" id="ARBA00023125"/>
    </source>
</evidence>
<organism evidence="8 9">
    <name type="scientific">Thorsellia kenyensis</name>
    <dbReference type="NCBI Taxonomy" id="1549888"/>
    <lineage>
        <taxon>Bacteria</taxon>
        <taxon>Pseudomonadati</taxon>
        <taxon>Pseudomonadota</taxon>
        <taxon>Gammaproteobacteria</taxon>
        <taxon>Enterobacterales</taxon>
        <taxon>Thorselliaceae</taxon>
        <taxon>Thorsellia</taxon>
    </lineage>
</organism>
<evidence type="ECO:0000256" key="3">
    <source>
        <dbReference type="ARBA" id="ARBA00023004"/>
    </source>
</evidence>
<dbReference type="PANTHER" id="PTHR33221:SF5">
    <property type="entry name" value="HTH-TYPE TRANSCRIPTIONAL REGULATOR ISCR"/>
    <property type="match status" value="1"/>
</dbReference>
<dbReference type="PANTHER" id="PTHR33221">
    <property type="entry name" value="WINGED HELIX-TURN-HELIX TRANSCRIPTIONAL REGULATOR, RRF2 FAMILY"/>
    <property type="match status" value="1"/>
</dbReference>
<keyword evidence="9" id="KW-1185">Reference proteome</keyword>
<keyword evidence="4" id="KW-0411">Iron-sulfur</keyword>
<keyword evidence="6" id="KW-0238">DNA-binding</keyword>
<dbReference type="RefSeq" id="WP_385877683.1">
    <property type="nucleotide sequence ID" value="NZ_JBHLXE010000105.1"/>
</dbReference>
<gene>
    <name evidence="8" type="ORF">ACFFIT_10800</name>
</gene>
<dbReference type="InterPro" id="IPR036390">
    <property type="entry name" value="WH_DNA-bd_sf"/>
</dbReference>
<comment type="caution">
    <text evidence="8">The sequence shown here is derived from an EMBL/GenBank/DDBJ whole genome shotgun (WGS) entry which is preliminary data.</text>
</comment>
<keyword evidence="7" id="KW-0804">Transcription</keyword>